<comment type="caution">
    <text evidence="5">The sequence shown here is derived from an EMBL/GenBank/DDBJ whole genome shotgun (WGS) entry which is preliminary data.</text>
</comment>
<dbReference type="EMBL" id="CAWUFR010000025">
    <property type="protein sequence ID" value="CAK6956529.1"/>
    <property type="molecule type" value="Genomic_DNA"/>
</dbReference>
<reference evidence="5 6" key="1">
    <citation type="submission" date="2024-01" db="EMBL/GenBank/DDBJ databases">
        <authorList>
            <person name="Alioto T."/>
            <person name="Alioto T."/>
            <person name="Gomez Garrido J."/>
        </authorList>
    </citation>
    <scope>NUCLEOTIDE SEQUENCE [LARGE SCALE GENOMIC DNA]</scope>
</reference>
<dbReference type="GO" id="GO:0005615">
    <property type="term" value="C:extracellular space"/>
    <property type="evidence" value="ECO:0007669"/>
    <property type="project" value="UniProtKB-KW"/>
</dbReference>
<dbReference type="InterPro" id="IPR001089">
    <property type="entry name" value="Chemokine_CXC"/>
</dbReference>
<evidence type="ECO:0000313" key="6">
    <source>
        <dbReference type="Proteomes" id="UP001314229"/>
    </source>
</evidence>
<organism evidence="5 6">
    <name type="scientific">Scomber scombrus</name>
    <name type="common">Atlantic mackerel</name>
    <name type="synonym">Scomber vernalis</name>
    <dbReference type="NCBI Taxonomy" id="13677"/>
    <lineage>
        <taxon>Eukaryota</taxon>
        <taxon>Metazoa</taxon>
        <taxon>Chordata</taxon>
        <taxon>Craniata</taxon>
        <taxon>Vertebrata</taxon>
        <taxon>Euteleostomi</taxon>
        <taxon>Actinopterygii</taxon>
        <taxon>Neopterygii</taxon>
        <taxon>Teleostei</taxon>
        <taxon>Neoteleostei</taxon>
        <taxon>Acanthomorphata</taxon>
        <taxon>Pelagiaria</taxon>
        <taxon>Scombriformes</taxon>
        <taxon>Scombridae</taxon>
        <taxon>Scomber</taxon>
    </lineage>
</organism>
<dbReference type="PRINTS" id="PR00437">
    <property type="entry name" value="SMALLCYTKCXC"/>
</dbReference>
<evidence type="ECO:0000313" key="5">
    <source>
        <dbReference type="EMBL" id="CAK6956529.1"/>
    </source>
</evidence>
<feature type="domain" description="Chemokine interleukin-8-like" evidence="4">
    <location>
        <begin position="26"/>
        <end position="87"/>
    </location>
</feature>
<dbReference type="Pfam" id="PF00048">
    <property type="entry name" value="IL8"/>
    <property type="match status" value="1"/>
</dbReference>
<dbReference type="InterPro" id="IPR039809">
    <property type="entry name" value="Chemokine_b/g/d"/>
</dbReference>
<dbReference type="GO" id="GO:0008009">
    <property type="term" value="F:chemokine activity"/>
    <property type="evidence" value="ECO:0007669"/>
    <property type="project" value="InterPro"/>
</dbReference>
<dbReference type="Proteomes" id="UP001314229">
    <property type="component" value="Unassembled WGS sequence"/>
</dbReference>
<dbReference type="PANTHER" id="PTHR12015:SF198">
    <property type="entry name" value="PLATELET BASIC PROTEIN"/>
    <property type="match status" value="1"/>
</dbReference>
<dbReference type="PRINTS" id="PR00436">
    <property type="entry name" value="INTERLEUKIN8"/>
</dbReference>
<keyword evidence="3" id="KW-0732">Signal</keyword>
<feature type="signal peptide" evidence="3">
    <location>
        <begin position="1"/>
        <end position="20"/>
    </location>
</feature>
<evidence type="ECO:0000256" key="1">
    <source>
        <dbReference type="ARBA" id="ARBA00022514"/>
    </source>
</evidence>
<dbReference type="AlphaFoldDB" id="A0AAV1NAL9"/>
<evidence type="ECO:0000256" key="2">
    <source>
        <dbReference type="SAM" id="MobiDB-lite"/>
    </source>
</evidence>
<evidence type="ECO:0000256" key="3">
    <source>
        <dbReference type="SAM" id="SignalP"/>
    </source>
</evidence>
<evidence type="ECO:0000259" key="4">
    <source>
        <dbReference type="SMART" id="SM00199"/>
    </source>
</evidence>
<proteinExistence type="predicted"/>
<dbReference type="GO" id="GO:0006955">
    <property type="term" value="P:immune response"/>
    <property type="evidence" value="ECO:0007669"/>
    <property type="project" value="InterPro"/>
</dbReference>
<feature type="compositionally biased region" description="Polar residues" evidence="2">
    <location>
        <begin position="94"/>
        <end position="118"/>
    </location>
</feature>
<name>A0AAV1NAL9_SCOSC</name>
<dbReference type="InterPro" id="IPR001811">
    <property type="entry name" value="Chemokine_IL8-like_dom"/>
</dbReference>
<sequence>MLSIFKLTLLLAAVVCVSVAQMNEAGQQCLCRRLRNGISNKSAVKDIQIYPATMFCNKVEIIVTLNNGLRYCLNPEKKAVKNLLAAIISRKKQSTSTTAQATPFSGTSNPSSSNTARN</sequence>
<feature type="chain" id="PRO_5043841667" evidence="3">
    <location>
        <begin position="21"/>
        <end position="118"/>
    </location>
</feature>
<gene>
    <name evidence="5" type="ORF">FSCOSCO3_A008031</name>
</gene>
<dbReference type="InterPro" id="IPR036048">
    <property type="entry name" value="Interleukin_8-like_sf"/>
</dbReference>
<dbReference type="SMART" id="SM00199">
    <property type="entry name" value="SCY"/>
    <property type="match status" value="1"/>
</dbReference>
<dbReference type="SUPFAM" id="SSF54117">
    <property type="entry name" value="Interleukin 8-like chemokines"/>
    <property type="match status" value="1"/>
</dbReference>
<keyword evidence="1" id="KW-0202">Cytokine</keyword>
<keyword evidence="6" id="KW-1185">Reference proteome</keyword>
<protein>
    <submittedName>
        <fullName evidence="5">C-X-C motif chemokine 10-like</fullName>
    </submittedName>
</protein>
<accession>A0AAV1NAL9</accession>
<feature type="region of interest" description="Disordered" evidence="2">
    <location>
        <begin position="90"/>
        <end position="118"/>
    </location>
</feature>
<dbReference type="Gene3D" id="2.40.50.40">
    <property type="match status" value="1"/>
</dbReference>
<dbReference type="PANTHER" id="PTHR12015">
    <property type="entry name" value="SMALL INDUCIBLE CYTOKINE A"/>
    <property type="match status" value="1"/>
</dbReference>